<evidence type="ECO:0000313" key="2">
    <source>
        <dbReference type="Proteomes" id="UP000051461"/>
    </source>
</evidence>
<proteinExistence type="predicted"/>
<sequence>MKQYQINFENKVNRDKIIIHYTASWVPPTGKRQVVYVGHEELTRDFVCSRLLLTGEVAIKAICQVMEILPADFQLVEVDFAQPQNKQILNIPDFKRFSGYLKQRHLLRRVPTHQEADEIVVDTQFVKELRIG</sequence>
<protein>
    <submittedName>
        <fullName evidence="1">Uncharacterized protein</fullName>
    </submittedName>
</protein>
<dbReference type="Proteomes" id="UP000051461">
    <property type="component" value="Unassembled WGS sequence"/>
</dbReference>
<organism evidence="1 2">
    <name type="scientific">Loigolactobacillus bifermentans DSM 20003</name>
    <dbReference type="NCBI Taxonomy" id="1423726"/>
    <lineage>
        <taxon>Bacteria</taxon>
        <taxon>Bacillati</taxon>
        <taxon>Bacillota</taxon>
        <taxon>Bacilli</taxon>
        <taxon>Lactobacillales</taxon>
        <taxon>Lactobacillaceae</taxon>
        <taxon>Loigolactobacillus</taxon>
    </lineage>
</organism>
<dbReference type="STRING" id="1423726.FC07_GL001970"/>
<evidence type="ECO:0000313" key="1">
    <source>
        <dbReference type="EMBL" id="KRK32545.1"/>
    </source>
</evidence>
<dbReference type="AlphaFoldDB" id="A0A0R1GL05"/>
<dbReference type="EMBL" id="AZDA01000140">
    <property type="protein sequence ID" value="KRK32545.1"/>
    <property type="molecule type" value="Genomic_DNA"/>
</dbReference>
<gene>
    <name evidence="1" type="ORF">FC07_GL001970</name>
</gene>
<name>A0A0R1GL05_9LACO</name>
<dbReference type="OrthoDB" id="2294834at2"/>
<comment type="caution">
    <text evidence="1">The sequence shown here is derived from an EMBL/GenBank/DDBJ whole genome shotgun (WGS) entry which is preliminary data.</text>
</comment>
<accession>A0A0R1GL05</accession>
<dbReference type="PATRIC" id="fig|1423726.3.peg.2046"/>
<reference evidence="1 2" key="1">
    <citation type="journal article" date="2015" name="Genome Announc.">
        <title>Expanding the biotechnology potential of lactobacilli through comparative genomics of 213 strains and associated genera.</title>
        <authorList>
            <person name="Sun Z."/>
            <person name="Harris H.M."/>
            <person name="McCann A."/>
            <person name="Guo C."/>
            <person name="Argimon S."/>
            <person name="Zhang W."/>
            <person name="Yang X."/>
            <person name="Jeffery I.B."/>
            <person name="Cooney J.C."/>
            <person name="Kagawa T.F."/>
            <person name="Liu W."/>
            <person name="Song Y."/>
            <person name="Salvetti E."/>
            <person name="Wrobel A."/>
            <person name="Rasinkangas P."/>
            <person name="Parkhill J."/>
            <person name="Rea M.C."/>
            <person name="O'Sullivan O."/>
            <person name="Ritari J."/>
            <person name="Douillard F.P."/>
            <person name="Paul Ross R."/>
            <person name="Yang R."/>
            <person name="Briner A.E."/>
            <person name="Felis G.E."/>
            <person name="de Vos W.M."/>
            <person name="Barrangou R."/>
            <person name="Klaenhammer T.R."/>
            <person name="Caufield P.W."/>
            <person name="Cui Y."/>
            <person name="Zhang H."/>
            <person name="O'Toole P.W."/>
        </authorList>
    </citation>
    <scope>NUCLEOTIDE SEQUENCE [LARGE SCALE GENOMIC DNA]</scope>
    <source>
        <strain evidence="1 2">DSM 20003</strain>
    </source>
</reference>
<keyword evidence="2" id="KW-1185">Reference proteome</keyword>
<dbReference type="RefSeq" id="WP_057905811.1">
    <property type="nucleotide sequence ID" value="NZ_AZDA01000140.1"/>
</dbReference>